<dbReference type="Proteomes" id="UP000476332">
    <property type="component" value="Unassembled WGS sequence"/>
</dbReference>
<dbReference type="Pfam" id="PF01979">
    <property type="entry name" value="Amidohydro_1"/>
    <property type="match status" value="1"/>
</dbReference>
<dbReference type="PANTHER" id="PTHR43794">
    <property type="entry name" value="AMINOHYDROLASE SSNA-RELATED"/>
    <property type="match status" value="1"/>
</dbReference>
<evidence type="ECO:0000313" key="4">
    <source>
        <dbReference type="EMBL" id="NDV89159.1"/>
    </source>
</evidence>
<dbReference type="InterPro" id="IPR006680">
    <property type="entry name" value="Amidohydro-rel"/>
</dbReference>
<dbReference type="PANTHER" id="PTHR43794:SF11">
    <property type="entry name" value="AMIDOHYDROLASE-RELATED DOMAIN-CONTAINING PROTEIN"/>
    <property type="match status" value="1"/>
</dbReference>
<dbReference type="InterPro" id="IPR011059">
    <property type="entry name" value="Metal-dep_hydrolase_composite"/>
</dbReference>
<feature type="domain" description="Amidohydrolase-related" evidence="3">
    <location>
        <begin position="58"/>
        <end position="427"/>
    </location>
</feature>
<dbReference type="Gene3D" id="3.20.20.140">
    <property type="entry name" value="Metal-dependent hydrolases"/>
    <property type="match status" value="1"/>
</dbReference>
<dbReference type="InterPro" id="IPR050287">
    <property type="entry name" value="MTA/SAH_deaminase"/>
</dbReference>
<evidence type="ECO:0000259" key="3">
    <source>
        <dbReference type="Pfam" id="PF01979"/>
    </source>
</evidence>
<dbReference type="RefSeq" id="WP_163046011.1">
    <property type="nucleotide sequence ID" value="NZ_JAAAMJ010000029.1"/>
</dbReference>
<reference evidence="4 5" key="1">
    <citation type="submission" date="2020-01" db="EMBL/GenBank/DDBJ databases">
        <title>Genomes of bacteria type strains.</title>
        <authorList>
            <person name="Chen J."/>
            <person name="Zhu S."/>
            <person name="Chen J."/>
        </authorList>
    </citation>
    <scope>NUCLEOTIDE SEQUENCE [LARGE SCALE GENOMIC DNA]</scope>
    <source>
        <strain evidence="4 5">KCTC 52919</strain>
    </source>
</reference>
<dbReference type="AlphaFoldDB" id="A0A6L9MMP1"/>
<dbReference type="Gene3D" id="2.30.40.10">
    <property type="entry name" value="Urease, subunit C, domain 1"/>
    <property type="match status" value="1"/>
</dbReference>
<dbReference type="InterPro" id="IPR032466">
    <property type="entry name" value="Metal_Hydrolase"/>
</dbReference>
<proteinExistence type="inferred from homology"/>
<dbReference type="SUPFAM" id="SSF51338">
    <property type="entry name" value="Composite domain of metallo-dependent hydrolases"/>
    <property type="match status" value="2"/>
</dbReference>
<evidence type="ECO:0000313" key="5">
    <source>
        <dbReference type="Proteomes" id="UP000476332"/>
    </source>
</evidence>
<protein>
    <submittedName>
        <fullName evidence="4">Amidohydrolase family protein</fullName>
    </submittedName>
</protein>
<dbReference type="EMBL" id="JAAAMJ010000029">
    <property type="protein sequence ID" value="NDV89159.1"/>
    <property type="molecule type" value="Genomic_DNA"/>
</dbReference>
<keyword evidence="5" id="KW-1185">Reference proteome</keyword>
<organism evidence="4 5">
    <name type="scientific">Aurantimonas aggregata</name>
    <dbReference type="NCBI Taxonomy" id="2047720"/>
    <lineage>
        <taxon>Bacteria</taxon>
        <taxon>Pseudomonadati</taxon>
        <taxon>Pseudomonadota</taxon>
        <taxon>Alphaproteobacteria</taxon>
        <taxon>Hyphomicrobiales</taxon>
        <taxon>Aurantimonadaceae</taxon>
        <taxon>Aurantimonas</taxon>
    </lineage>
</organism>
<keyword evidence="2 4" id="KW-0378">Hydrolase</keyword>
<dbReference type="SUPFAM" id="SSF51556">
    <property type="entry name" value="Metallo-dependent hydrolases"/>
    <property type="match status" value="1"/>
</dbReference>
<evidence type="ECO:0000256" key="2">
    <source>
        <dbReference type="ARBA" id="ARBA00022801"/>
    </source>
</evidence>
<evidence type="ECO:0000256" key="1">
    <source>
        <dbReference type="ARBA" id="ARBA00006745"/>
    </source>
</evidence>
<comment type="caution">
    <text evidence="4">The sequence shown here is derived from an EMBL/GenBank/DDBJ whole genome shotgun (WGS) entry which is preliminary data.</text>
</comment>
<comment type="similarity">
    <text evidence="1">Belongs to the metallo-dependent hydrolases superfamily. ATZ/TRZ family.</text>
</comment>
<dbReference type="GO" id="GO:0016810">
    <property type="term" value="F:hydrolase activity, acting on carbon-nitrogen (but not peptide) bonds"/>
    <property type="evidence" value="ECO:0007669"/>
    <property type="project" value="InterPro"/>
</dbReference>
<gene>
    <name evidence="4" type="ORF">GTW51_21045</name>
</gene>
<accession>A0A6L9MMP1</accession>
<name>A0A6L9MMP1_9HYPH</name>
<sequence length="481" mass="52288">MTKTIIRNAAFVVAFDEATGGHCYRTDTDLAFADGRITAIGTVEEEPGDAVVDGRGMMVMPGLVNIHSHPSSEPLNKGFLDETGSPGLYNSSLYEFMTILRPDAEAVPDCVEVAYSELLLSGVTTLADMSVAHPRWLQLAADSGLRVVMSPMYRSARWFTRNGHVVEYEWDEAAGEAAMAEAFAIIDAAGADPSGRLTGMVCPAQIDTCSADLIRDSHAEAQRRGLPWQIHAAQSVVEFHEITRRHGVTPIQWLRDLGVLGDTSIIGHGIFLDDHPAANWHTREDLAILAETRTTVAHCPTVFLRRGIALRDVGRYLRAGVRMGMGTDTYPHNMLEEMRNVAYVARLMAGSPRTLKTTDVFDMATIGGARALGRDDIGRLAPGARADIVMVDVTHPMMRPGRDPVRSLVYAAAERAVHTVFVDGRKVVDNGQVLTMDYPAAAERVHEAQKRTEAAAPGLDYAGRPVTAYSALTFPSYSEAS</sequence>